<dbReference type="GO" id="GO:0006071">
    <property type="term" value="P:glycerol metabolic process"/>
    <property type="evidence" value="ECO:0007669"/>
    <property type="project" value="UniProtKB-KW"/>
</dbReference>
<feature type="domain" description="FAD dependent oxidoreductase" evidence="7">
    <location>
        <begin position="26"/>
        <end position="384"/>
    </location>
</feature>
<dbReference type="Pfam" id="PF01266">
    <property type="entry name" value="DAO"/>
    <property type="match status" value="1"/>
</dbReference>
<protein>
    <submittedName>
        <fullName evidence="9">Glycerol-3-phosphate dehydrogenase/oxidase</fullName>
    </submittedName>
</protein>
<dbReference type="Proteomes" id="UP000515489">
    <property type="component" value="Chromosome"/>
</dbReference>
<gene>
    <name evidence="9" type="ORF">H4317_14945</name>
</gene>
<dbReference type="InterPro" id="IPR038299">
    <property type="entry name" value="DAO_C_sf"/>
</dbReference>
<name>A0A7G7W501_9BACT</name>
<dbReference type="GO" id="GO:0004368">
    <property type="term" value="F:glycerol-3-phosphate dehydrogenase (quinone) activity"/>
    <property type="evidence" value="ECO:0007669"/>
    <property type="project" value="InterPro"/>
</dbReference>
<keyword evidence="3" id="KW-0285">Flavoprotein</keyword>
<evidence type="ECO:0000259" key="7">
    <source>
        <dbReference type="Pfam" id="PF01266"/>
    </source>
</evidence>
<dbReference type="PANTHER" id="PTHR11985">
    <property type="entry name" value="GLYCEROL-3-PHOSPHATE DEHYDROGENASE"/>
    <property type="match status" value="1"/>
</dbReference>
<evidence type="ECO:0000313" key="9">
    <source>
        <dbReference type="EMBL" id="QNH61444.1"/>
    </source>
</evidence>
<evidence type="ECO:0000256" key="3">
    <source>
        <dbReference type="ARBA" id="ARBA00022630"/>
    </source>
</evidence>
<dbReference type="SUPFAM" id="SSF51905">
    <property type="entry name" value="FAD/NAD(P)-binding domain"/>
    <property type="match status" value="1"/>
</dbReference>
<evidence type="ECO:0000256" key="5">
    <source>
        <dbReference type="ARBA" id="ARBA00022827"/>
    </source>
</evidence>
<dbReference type="PRINTS" id="PR01001">
    <property type="entry name" value="FADG3PDH"/>
</dbReference>
<evidence type="ECO:0000259" key="8">
    <source>
        <dbReference type="Pfam" id="PF16901"/>
    </source>
</evidence>
<comment type="similarity">
    <text evidence="2">Belongs to the FAD-dependent glycerol-3-phosphate dehydrogenase family.</text>
</comment>
<proteinExistence type="inferred from homology"/>
<dbReference type="InterPro" id="IPR006076">
    <property type="entry name" value="FAD-dep_OxRdtase"/>
</dbReference>
<keyword evidence="6" id="KW-0560">Oxidoreductase</keyword>
<dbReference type="PANTHER" id="PTHR11985:SF35">
    <property type="entry name" value="ANAEROBIC GLYCEROL-3-PHOSPHATE DEHYDROGENASE SUBUNIT A"/>
    <property type="match status" value="1"/>
</dbReference>
<dbReference type="Gene3D" id="1.10.8.870">
    <property type="entry name" value="Alpha-glycerophosphate oxidase, cap domain"/>
    <property type="match status" value="1"/>
</dbReference>
<evidence type="ECO:0000256" key="4">
    <source>
        <dbReference type="ARBA" id="ARBA00022798"/>
    </source>
</evidence>
<evidence type="ECO:0000256" key="1">
    <source>
        <dbReference type="ARBA" id="ARBA00001974"/>
    </source>
</evidence>
<comment type="cofactor">
    <cofactor evidence="1">
        <name>FAD</name>
        <dbReference type="ChEBI" id="CHEBI:57692"/>
    </cofactor>
</comment>
<feature type="domain" description="Alpha-glycerophosphate oxidase C-terminal" evidence="8">
    <location>
        <begin position="420"/>
        <end position="508"/>
    </location>
</feature>
<organism evidence="9 10">
    <name type="scientific">Hymenobacter sediminicola</name>
    <dbReference type="NCBI Taxonomy" id="2761579"/>
    <lineage>
        <taxon>Bacteria</taxon>
        <taxon>Pseudomonadati</taxon>
        <taxon>Bacteroidota</taxon>
        <taxon>Cytophagia</taxon>
        <taxon>Cytophagales</taxon>
        <taxon>Hymenobacteraceae</taxon>
        <taxon>Hymenobacter</taxon>
    </lineage>
</organism>
<evidence type="ECO:0000256" key="2">
    <source>
        <dbReference type="ARBA" id="ARBA00007330"/>
    </source>
</evidence>
<evidence type="ECO:0000256" key="6">
    <source>
        <dbReference type="ARBA" id="ARBA00023002"/>
    </source>
</evidence>
<dbReference type="KEGG" id="hsk:H4317_14945"/>
<reference evidence="9 10" key="1">
    <citation type="submission" date="2020-08" db="EMBL/GenBank/DDBJ databases">
        <title>Hymenobacter sp. S2-20-2 genome sequencing.</title>
        <authorList>
            <person name="Jin L."/>
        </authorList>
    </citation>
    <scope>NUCLEOTIDE SEQUENCE [LARGE SCALE GENOMIC DNA]</scope>
    <source>
        <strain evidence="9 10">S2-20-2</strain>
    </source>
</reference>
<dbReference type="Pfam" id="PF16901">
    <property type="entry name" value="DAO_C"/>
    <property type="match status" value="1"/>
</dbReference>
<dbReference type="Gene3D" id="3.50.50.60">
    <property type="entry name" value="FAD/NAD(P)-binding domain"/>
    <property type="match status" value="1"/>
</dbReference>
<dbReference type="GO" id="GO:0046168">
    <property type="term" value="P:glycerol-3-phosphate catabolic process"/>
    <property type="evidence" value="ECO:0007669"/>
    <property type="project" value="TreeGrafter"/>
</dbReference>
<dbReference type="EMBL" id="CP060202">
    <property type="protein sequence ID" value="QNH61444.1"/>
    <property type="molecule type" value="Genomic_DNA"/>
</dbReference>
<dbReference type="InterPro" id="IPR000447">
    <property type="entry name" value="G3P_DH_FAD-dep"/>
</dbReference>
<dbReference type="AlphaFoldDB" id="A0A7G7W501"/>
<accession>A0A7G7W501</accession>
<dbReference type="RefSeq" id="WP_185887374.1">
    <property type="nucleotide sequence ID" value="NZ_CP060202.1"/>
</dbReference>
<dbReference type="InterPro" id="IPR031656">
    <property type="entry name" value="DAO_C"/>
</dbReference>
<dbReference type="Gene3D" id="3.30.9.10">
    <property type="entry name" value="D-Amino Acid Oxidase, subunit A, domain 2"/>
    <property type="match status" value="1"/>
</dbReference>
<keyword evidence="10" id="KW-1185">Reference proteome</keyword>
<sequence>MPQTQPQYLFQRQQLVRQLSTQPVWDLLVIGGGATGLGVALDGISRGYKTLLLEQADFAKGTSSRSTKLVHGGVRYLAQGDVALVREALYERGLLLKNAPHLVKNQDFIIPNYDWWGGPFYTIGLKLYDLLAGKRSFGASVHLNRAETLRRLGSLKAEGLKGSVLYHDGQFDDARLAINLAQTAVEHGGTVLNYFSVGRLLKDSQGQVAGVVATDQETGTSYELRAKAVINATGIFVDDILQLDEPGAPTLVRPSQGVHIVLDKSFLPGEAALMIPKTEDGRVLFAVPWHGRIVLGTTDTPLEERRQEPLALEEEIDFILRTAARYLTRPPQRSDALSIFAGLRPLAAPRNGSEQSKEISRSHKILVSASGLITITGGKWTTYRRMGQDTVDKAIALGKLPSAACQTSQLRIHGAYPTSDYSNHLYVYGSDLPALQQLITNEPVLGKKLDSSLEFLQAEVVWAARYEMARTVEDVLARRVRVLFLDARAAIRVAPLVAILLAQELGHSIAWQEQQVTDFTQLAQQYLPTSVPA</sequence>
<dbReference type="InterPro" id="IPR036188">
    <property type="entry name" value="FAD/NAD-bd_sf"/>
</dbReference>
<evidence type="ECO:0000313" key="10">
    <source>
        <dbReference type="Proteomes" id="UP000515489"/>
    </source>
</evidence>
<dbReference type="SUPFAM" id="SSF54373">
    <property type="entry name" value="FAD-linked reductases, C-terminal domain"/>
    <property type="match status" value="1"/>
</dbReference>
<keyword evidence="5" id="KW-0274">FAD</keyword>
<keyword evidence="4" id="KW-0319">Glycerol metabolism</keyword>